<comment type="catalytic activity">
    <reaction evidence="9">
        <text>N-terminal S-1,2-diacyl-sn-glyceryl-L-cysteinyl-[lipoprotein] + a glycerophospholipid = N-acyl-S-1,2-diacyl-sn-glyceryl-L-cysteinyl-[lipoprotein] + a 2-acyl-sn-glycero-3-phospholipid + H(+)</text>
        <dbReference type="Rhea" id="RHEA:48228"/>
        <dbReference type="Rhea" id="RHEA-COMP:14681"/>
        <dbReference type="Rhea" id="RHEA-COMP:14684"/>
        <dbReference type="ChEBI" id="CHEBI:15378"/>
        <dbReference type="ChEBI" id="CHEBI:136912"/>
        <dbReference type="ChEBI" id="CHEBI:140656"/>
        <dbReference type="ChEBI" id="CHEBI:140657"/>
        <dbReference type="ChEBI" id="CHEBI:140660"/>
        <dbReference type="EC" id="2.3.1.269"/>
    </reaction>
</comment>
<evidence type="ECO:0000256" key="3">
    <source>
        <dbReference type="ARBA" id="ARBA00022475"/>
    </source>
</evidence>
<organism evidence="11 12">
    <name type="scientific">Roseivivax lentus</name>
    <dbReference type="NCBI Taxonomy" id="633194"/>
    <lineage>
        <taxon>Bacteria</taxon>
        <taxon>Pseudomonadati</taxon>
        <taxon>Pseudomonadota</taxon>
        <taxon>Alphaproteobacteria</taxon>
        <taxon>Rhodobacterales</taxon>
        <taxon>Roseobacteraceae</taxon>
        <taxon>Roseivivax</taxon>
    </lineage>
</organism>
<comment type="subcellular location">
    <subcellularLocation>
        <location evidence="1 9">Cell membrane</location>
        <topology evidence="1 9">Multi-pass membrane protein</topology>
    </subcellularLocation>
</comment>
<dbReference type="NCBIfam" id="TIGR00546">
    <property type="entry name" value="lnt"/>
    <property type="match status" value="1"/>
</dbReference>
<feature type="transmembrane region" description="Helical" evidence="9">
    <location>
        <begin position="62"/>
        <end position="80"/>
    </location>
</feature>
<feature type="domain" description="CN hydrolase" evidence="10">
    <location>
        <begin position="225"/>
        <end position="463"/>
    </location>
</feature>
<dbReference type="Proteomes" id="UP000186684">
    <property type="component" value="Unassembled WGS sequence"/>
</dbReference>
<evidence type="ECO:0000256" key="5">
    <source>
        <dbReference type="ARBA" id="ARBA00022692"/>
    </source>
</evidence>
<keyword evidence="5 9" id="KW-0812">Transmembrane</keyword>
<dbReference type="GO" id="GO:0016410">
    <property type="term" value="F:N-acyltransferase activity"/>
    <property type="evidence" value="ECO:0007669"/>
    <property type="project" value="UniProtKB-UniRule"/>
</dbReference>
<dbReference type="AlphaFoldDB" id="A0A1N7PPD7"/>
<dbReference type="InterPro" id="IPR036526">
    <property type="entry name" value="C-N_Hydrolase_sf"/>
</dbReference>
<evidence type="ECO:0000256" key="8">
    <source>
        <dbReference type="ARBA" id="ARBA00023315"/>
    </source>
</evidence>
<comment type="similarity">
    <text evidence="2 9">Belongs to the CN hydrolase family. Apolipoprotein N-acyltransferase subfamily.</text>
</comment>
<dbReference type="CDD" id="cd07571">
    <property type="entry name" value="ALP_N-acyl_transferase"/>
    <property type="match status" value="1"/>
</dbReference>
<dbReference type="EMBL" id="FTOQ01000018">
    <property type="protein sequence ID" value="SIT12380.1"/>
    <property type="molecule type" value="Genomic_DNA"/>
</dbReference>
<keyword evidence="11" id="KW-0449">Lipoprotein</keyword>
<keyword evidence="4 9" id="KW-0808">Transferase</keyword>
<dbReference type="GO" id="GO:0005886">
    <property type="term" value="C:plasma membrane"/>
    <property type="evidence" value="ECO:0007669"/>
    <property type="project" value="UniProtKB-SubCell"/>
</dbReference>
<dbReference type="PANTHER" id="PTHR38686">
    <property type="entry name" value="APOLIPOPROTEIN N-ACYLTRANSFERASE"/>
    <property type="match status" value="1"/>
</dbReference>
<dbReference type="InterPro" id="IPR045378">
    <property type="entry name" value="LNT_N"/>
</dbReference>
<keyword evidence="3 9" id="KW-1003">Cell membrane</keyword>
<feature type="transmembrane region" description="Helical" evidence="9">
    <location>
        <begin position="160"/>
        <end position="184"/>
    </location>
</feature>
<feature type="transmembrane region" description="Helical" evidence="9">
    <location>
        <begin position="123"/>
        <end position="140"/>
    </location>
</feature>
<evidence type="ECO:0000256" key="2">
    <source>
        <dbReference type="ARBA" id="ARBA00010065"/>
    </source>
</evidence>
<keyword evidence="12" id="KW-1185">Reference proteome</keyword>
<dbReference type="Gene3D" id="3.60.110.10">
    <property type="entry name" value="Carbon-nitrogen hydrolase"/>
    <property type="match status" value="1"/>
</dbReference>
<reference evidence="12" key="1">
    <citation type="submission" date="2017-01" db="EMBL/GenBank/DDBJ databases">
        <authorList>
            <person name="Varghese N."/>
            <person name="Submissions S."/>
        </authorList>
    </citation>
    <scope>NUCLEOTIDE SEQUENCE [LARGE SCALE GENOMIC DNA]</scope>
    <source>
        <strain evidence="12">DSM 29430</strain>
    </source>
</reference>
<proteinExistence type="inferred from homology"/>
<feature type="transmembrane region" description="Helical" evidence="9">
    <location>
        <begin position="12"/>
        <end position="30"/>
    </location>
</feature>
<dbReference type="UniPathway" id="UPA00666"/>
<evidence type="ECO:0000256" key="1">
    <source>
        <dbReference type="ARBA" id="ARBA00004651"/>
    </source>
</evidence>
<dbReference type="RefSeq" id="WP_076450423.1">
    <property type="nucleotide sequence ID" value="NZ_FTOQ01000018.1"/>
</dbReference>
<feature type="transmembrane region" description="Helical" evidence="9">
    <location>
        <begin position="36"/>
        <end position="55"/>
    </location>
</feature>
<evidence type="ECO:0000256" key="7">
    <source>
        <dbReference type="ARBA" id="ARBA00023136"/>
    </source>
</evidence>
<gene>
    <name evidence="9" type="primary">lnt</name>
    <name evidence="11" type="ORF">SAMN05421759_11820</name>
</gene>
<feature type="transmembrane region" description="Helical" evidence="9">
    <location>
        <begin position="92"/>
        <end position="111"/>
    </location>
</feature>
<keyword evidence="7 9" id="KW-0472">Membrane</keyword>
<sequence>MAETTLDAETPSQAKLAGGALFLGLIFATGQAPFDLWYLALVALGGALWLIRAAATPRQAGWTAWAFGAGYFGFSMSWLVEPFLVDAAVTGWMAPFALVLAAGGFALFWAWPAWVAARFSAPWLIVPLWALSELARAYMLTGFPWGMVGYVLAPTTAVQWLAWIGPHGLNLLLLALVALTVSALGQRDWRAGLAACLGAAMLFGIGWARIAPPAPEEGRPVIRLVQPNAPQAEKWLPGRAQMFFERQIRATAAGPQPDLILWPETALPMLLNHAGEALRIVSDAAGPVPVLIGIQRAEADRYYNSSVLIGPDGAVRDTYDKHHLVPFGEYMPAAWLFRHIEVSGLAQRAEYGYSAGPGPRLIDLGDLGTALPLICYEAVFPQDVGGAPARADMILQMTNDAWFGQWSGPYQHLMQARLRAIEQGLPVMRAANTGVSAVIDGQGRITARLGLGLSGHVDAAIPPPLPPTLYSRTGDWPILLCLLGLVALGVASLRRNPIDGTGLRG</sequence>
<dbReference type="STRING" id="633194.SAMN05421759_11820"/>
<dbReference type="InterPro" id="IPR004563">
    <property type="entry name" value="Apolipo_AcylTrfase"/>
</dbReference>
<keyword evidence="8 9" id="KW-0012">Acyltransferase</keyword>
<dbReference type="PANTHER" id="PTHR38686:SF1">
    <property type="entry name" value="APOLIPOPROTEIN N-ACYLTRANSFERASE"/>
    <property type="match status" value="1"/>
</dbReference>
<accession>A0A1N7PPD7</accession>
<dbReference type="PROSITE" id="PS50263">
    <property type="entry name" value="CN_HYDROLASE"/>
    <property type="match status" value="1"/>
</dbReference>
<dbReference type="OrthoDB" id="9804277at2"/>
<feature type="transmembrane region" description="Helical" evidence="9">
    <location>
        <begin position="191"/>
        <end position="210"/>
    </location>
</feature>
<dbReference type="SUPFAM" id="SSF56317">
    <property type="entry name" value="Carbon-nitrogen hydrolase"/>
    <property type="match status" value="1"/>
</dbReference>
<dbReference type="Pfam" id="PF20154">
    <property type="entry name" value="LNT_N"/>
    <property type="match status" value="1"/>
</dbReference>
<dbReference type="HAMAP" id="MF_01148">
    <property type="entry name" value="Lnt"/>
    <property type="match status" value="1"/>
</dbReference>
<evidence type="ECO:0000256" key="4">
    <source>
        <dbReference type="ARBA" id="ARBA00022679"/>
    </source>
</evidence>
<keyword evidence="6 9" id="KW-1133">Transmembrane helix</keyword>
<evidence type="ECO:0000256" key="6">
    <source>
        <dbReference type="ARBA" id="ARBA00022989"/>
    </source>
</evidence>
<evidence type="ECO:0000259" key="10">
    <source>
        <dbReference type="PROSITE" id="PS50263"/>
    </source>
</evidence>
<protein>
    <recommendedName>
        <fullName evidence="9">Apolipoprotein N-acyltransferase</fullName>
        <shortName evidence="9">ALP N-acyltransferase</shortName>
        <ecNumber evidence="9">2.3.1.269</ecNumber>
    </recommendedName>
</protein>
<dbReference type="EC" id="2.3.1.269" evidence="9"/>
<dbReference type="Pfam" id="PF00795">
    <property type="entry name" value="CN_hydrolase"/>
    <property type="match status" value="1"/>
</dbReference>
<evidence type="ECO:0000313" key="11">
    <source>
        <dbReference type="EMBL" id="SIT12380.1"/>
    </source>
</evidence>
<name>A0A1N7PPD7_9RHOB</name>
<dbReference type="InterPro" id="IPR003010">
    <property type="entry name" value="C-N_Hydrolase"/>
</dbReference>
<comment type="pathway">
    <text evidence="9">Protein modification; lipoprotein biosynthesis (N-acyl transfer).</text>
</comment>
<comment type="function">
    <text evidence="9">Catalyzes the phospholipid dependent N-acylation of the N-terminal cysteine of apolipoprotein, the last step in lipoprotein maturation.</text>
</comment>
<evidence type="ECO:0000256" key="9">
    <source>
        <dbReference type="HAMAP-Rule" id="MF_01148"/>
    </source>
</evidence>
<dbReference type="GO" id="GO:0042158">
    <property type="term" value="P:lipoprotein biosynthetic process"/>
    <property type="evidence" value="ECO:0007669"/>
    <property type="project" value="UniProtKB-UniRule"/>
</dbReference>
<evidence type="ECO:0000313" key="12">
    <source>
        <dbReference type="Proteomes" id="UP000186684"/>
    </source>
</evidence>